<dbReference type="SMART" id="SM00257">
    <property type="entry name" value="LysM"/>
    <property type="match status" value="2"/>
</dbReference>
<dbReference type="InterPro" id="IPR036779">
    <property type="entry name" value="LysM_dom_sf"/>
</dbReference>
<reference evidence="4 5" key="1">
    <citation type="submission" date="2013-08" db="EMBL/GenBank/DDBJ databases">
        <authorList>
            <person name="Weinstock G."/>
            <person name="Sodergren E."/>
            <person name="Wylie T."/>
            <person name="Fulton L."/>
            <person name="Fulton R."/>
            <person name="Fronick C."/>
            <person name="O'Laughlin M."/>
            <person name="Godfrey J."/>
            <person name="Miner T."/>
            <person name="Herter B."/>
            <person name="Appelbaum E."/>
            <person name="Cordes M."/>
            <person name="Lek S."/>
            <person name="Wollam A."/>
            <person name="Pepin K.H."/>
            <person name="Palsikar V.B."/>
            <person name="Mitreva M."/>
            <person name="Wilson R.K."/>
        </authorList>
    </citation>
    <scope>NUCLEOTIDE SEQUENCE [LARGE SCALE GENOMIC DNA]</scope>
    <source>
        <strain evidence="4 5">ATCC 700332</strain>
    </source>
</reference>
<dbReference type="Proteomes" id="UP000016649">
    <property type="component" value="Unassembled WGS sequence"/>
</dbReference>
<evidence type="ECO:0000256" key="1">
    <source>
        <dbReference type="ARBA" id="ARBA00022729"/>
    </source>
</evidence>
<keyword evidence="5" id="KW-1185">Reference proteome</keyword>
<feature type="transmembrane region" description="Helical" evidence="2">
    <location>
        <begin position="12"/>
        <end position="33"/>
    </location>
</feature>
<dbReference type="InterPro" id="IPR050570">
    <property type="entry name" value="Cell_wall_metabolism_enzyme"/>
</dbReference>
<dbReference type="SUPFAM" id="SSF51261">
    <property type="entry name" value="Duplicated hybrid motif"/>
    <property type="match status" value="1"/>
</dbReference>
<evidence type="ECO:0000313" key="5">
    <source>
        <dbReference type="Proteomes" id="UP000016649"/>
    </source>
</evidence>
<evidence type="ECO:0000313" key="4">
    <source>
        <dbReference type="EMBL" id="ERJ93871.1"/>
    </source>
</evidence>
<sequence length="373" mass="40866">MLNVGFSSIKRIAFITACAGVLFATAAVCTVWLSRFGSTAKAGAQTADRSKKQSEELVGAELFLSGWTRAFSDTGDNVPPAAGFAVSELFAGQGGYDFDASLNTRTALRNFPPQPEVWAQAIAKAELYPDLTYTAYRIRKGDMISVIAERFGITQDTLISVNNIRQTRRIQIGDYLRIPSSPGILYTTKKDGETAESVAEKYQVSAKKTAVVNRLSEQSQLKAGVTLFVPDAFLDWVTRQEINGDLFKRPLRGRYYMSSYFGWRTSPFSGRRTFHNGVDLASAMWTPVYAALVGKVTATGYSPVYGNYVIVAHHSGYRTLYGHLANIKARTGQSVDTKTVLGWVGNTGLSTGPHLHFSVFKYGSAVNPVSLWN</sequence>
<organism evidence="4 5">
    <name type="scientific">Treponema lecithinolyticum ATCC 700332</name>
    <dbReference type="NCBI Taxonomy" id="1321815"/>
    <lineage>
        <taxon>Bacteria</taxon>
        <taxon>Pseudomonadati</taxon>
        <taxon>Spirochaetota</taxon>
        <taxon>Spirochaetia</taxon>
        <taxon>Spirochaetales</taxon>
        <taxon>Treponemataceae</taxon>
        <taxon>Treponema</taxon>
    </lineage>
</organism>
<dbReference type="CDD" id="cd12797">
    <property type="entry name" value="M23_peptidase"/>
    <property type="match status" value="1"/>
</dbReference>
<dbReference type="PROSITE" id="PS51782">
    <property type="entry name" value="LYSM"/>
    <property type="match status" value="1"/>
</dbReference>
<dbReference type="Pfam" id="PF01476">
    <property type="entry name" value="LysM"/>
    <property type="match status" value="2"/>
</dbReference>
<name>A0ABN0P0F7_TRELE</name>
<dbReference type="EMBL" id="AWVH01000013">
    <property type="protein sequence ID" value="ERJ93871.1"/>
    <property type="molecule type" value="Genomic_DNA"/>
</dbReference>
<dbReference type="InterPro" id="IPR016047">
    <property type="entry name" value="M23ase_b-sheet_dom"/>
</dbReference>
<dbReference type="CDD" id="cd00118">
    <property type="entry name" value="LysM"/>
    <property type="match status" value="1"/>
</dbReference>
<dbReference type="Gene3D" id="2.70.70.10">
    <property type="entry name" value="Glucose Permease (Domain IIA)"/>
    <property type="match status" value="1"/>
</dbReference>
<keyword evidence="2" id="KW-0472">Membrane</keyword>
<dbReference type="PANTHER" id="PTHR21666">
    <property type="entry name" value="PEPTIDASE-RELATED"/>
    <property type="match status" value="1"/>
</dbReference>
<keyword evidence="1" id="KW-0732">Signal</keyword>
<dbReference type="Pfam" id="PF01551">
    <property type="entry name" value="Peptidase_M23"/>
    <property type="match status" value="1"/>
</dbReference>
<evidence type="ECO:0000256" key="2">
    <source>
        <dbReference type="SAM" id="Phobius"/>
    </source>
</evidence>
<feature type="domain" description="LysM" evidence="3">
    <location>
        <begin position="134"/>
        <end position="178"/>
    </location>
</feature>
<gene>
    <name evidence="4" type="ORF">HMPREF9193_00592</name>
</gene>
<accession>A0ABN0P0F7</accession>
<keyword evidence="2" id="KW-0812">Transmembrane</keyword>
<dbReference type="PANTHER" id="PTHR21666:SF289">
    <property type="entry name" value="L-ALA--D-GLU ENDOPEPTIDASE"/>
    <property type="match status" value="1"/>
</dbReference>
<dbReference type="InterPro" id="IPR011055">
    <property type="entry name" value="Dup_hybrid_motif"/>
</dbReference>
<dbReference type="RefSeq" id="WP_021686440.1">
    <property type="nucleotide sequence ID" value="NZ_KI260556.1"/>
</dbReference>
<keyword evidence="2" id="KW-1133">Transmembrane helix</keyword>
<dbReference type="InterPro" id="IPR018392">
    <property type="entry name" value="LysM"/>
</dbReference>
<protein>
    <submittedName>
        <fullName evidence="4">Peptidase, M23 family</fullName>
    </submittedName>
</protein>
<dbReference type="Gene3D" id="3.10.350.10">
    <property type="entry name" value="LysM domain"/>
    <property type="match status" value="2"/>
</dbReference>
<evidence type="ECO:0000259" key="3">
    <source>
        <dbReference type="PROSITE" id="PS51782"/>
    </source>
</evidence>
<comment type="caution">
    <text evidence="4">The sequence shown here is derived from an EMBL/GenBank/DDBJ whole genome shotgun (WGS) entry which is preliminary data.</text>
</comment>
<proteinExistence type="predicted"/>